<dbReference type="SUPFAM" id="SSF46689">
    <property type="entry name" value="Homeodomain-like"/>
    <property type="match status" value="1"/>
</dbReference>
<dbReference type="Pfam" id="PF12833">
    <property type="entry name" value="HTH_18"/>
    <property type="match status" value="1"/>
</dbReference>
<dbReference type="RefSeq" id="WP_220249343.1">
    <property type="nucleotide sequence ID" value="NZ_JAICCF010000001.1"/>
</dbReference>
<dbReference type="Gene3D" id="1.10.10.60">
    <property type="entry name" value="Homeodomain-like"/>
    <property type="match status" value="2"/>
</dbReference>
<reference evidence="5 6" key="1">
    <citation type="submission" date="2021-08" db="EMBL/GenBank/DDBJ databases">
        <title>The genome sequence of Chitinophaga sp. B61.</title>
        <authorList>
            <person name="Zhang X."/>
        </authorList>
    </citation>
    <scope>NUCLEOTIDE SEQUENCE [LARGE SCALE GENOMIC DNA]</scope>
    <source>
        <strain evidence="5 6">B61</strain>
    </source>
</reference>
<dbReference type="PANTHER" id="PTHR43280">
    <property type="entry name" value="ARAC-FAMILY TRANSCRIPTIONAL REGULATOR"/>
    <property type="match status" value="1"/>
</dbReference>
<dbReference type="Proteomes" id="UP000812961">
    <property type="component" value="Unassembled WGS sequence"/>
</dbReference>
<dbReference type="EMBL" id="JAICCF010000001">
    <property type="protein sequence ID" value="MBW8684147.1"/>
    <property type="molecule type" value="Genomic_DNA"/>
</dbReference>
<comment type="caution">
    <text evidence="5">The sequence shown here is derived from an EMBL/GenBank/DDBJ whole genome shotgun (WGS) entry which is preliminary data.</text>
</comment>
<dbReference type="InterPro" id="IPR009057">
    <property type="entry name" value="Homeodomain-like_sf"/>
</dbReference>
<evidence type="ECO:0000256" key="2">
    <source>
        <dbReference type="ARBA" id="ARBA00023125"/>
    </source>
</evidence>
<evidence type="ECO:0000259" key="4">
    <source>
        <dbReference type="PROSITE" id="PS01124"/>
    </source>
</evidence>
<dbReference type="InterPro" id="IPR018062">
    <property type="entry name" value="HTH_AraC-typ_CS"/>
</dbReference>
<evidence type="ECO:0000313" key="6">
    <source>
        <dbReference type="Proteomes" id="UP000812961"/>
    </source>
</evidence>
<feature type="domain" description="HTH araC/xylS-type" evidence="4">
    <location>
        <begin position="231"/>
        <end position="329"/>
    </location>
</feature>
<dbReference type="SMART" id="SM00342">
    <property type="entry name" value="HTH_ARAC"/>
    <property type="match status" value="1"/>
</dbReference>
<dbReference type="PROSITE" id="PS01124">
    <property type="entry name" value="HTH_ARAC_FAMILY_2"/>
    <property type="match status" value="1"/>
</dbReference>
<name>A0ABS7G905_9BACT</name>
<organism evidence="5 6">
    <name type="scientific">Chitinophaga rhizophila</name>
    <dbReference type="NCBI Taxonomy" id="2866212"/>
    <lineage>
        <taxon>Bacteria</taxon>
        <taxon>Pseudomonadati</taxon>
        <taxon>Bacteroidota</taxon>
        <taxon>Chitinophagia</taxon>
        <taxon>Chitinophagales</taxon>
        <taxon>Chitinophagaceae</taxon>
        <taxon>Chitinophaga</taxon>
    </lineage>
</organism>
<dbReference type="PRINTS" id="PR00032">
    <property type="entry name" value="HTHARAC"/>
</dbReference>
<gene>
    <name evidence="5" type="ORF">K1Y79_07335</name>
</gene>
<accession>A0ABS7G905</accession>
<keyword evidence="1" id="KW-0805">Transcription regulation</keyword>
<dbReference type="InterPro" id="IPR020449">
    <property type="entry name" value="Tscrpt_reg_AraC-type_HTH"/>
</dbReference>
<keyword evidence="2" id="KW-0238">DNA-binding</keyword>
<dbReference type="PROSITE" id="PS00041">
    <property type="entry name" value="HTH_ARAC_FAMILY_1"/>
    <property type="match status" value="1"/>
</dbReference>
<proteinExistence type="predicted"/>
<protein>
    <submittedName>
        <fullName evidence="5">Helix-turn-helix transcriptional regulator</fullName>
    </submittedName>
</protein>
<keyword evidence="6" id="KW-1185">Reference proteome</keyword>
<evidence type="ECO:0000313" key="5">
    <source>
        <dbReference type="EMBL" id="MBW8684147.1"/>
    </source>
</evidence>
<evidence type="ECO:0000256" key="1">
    <source>
        <dbReference type="ARBA" id="ARBA00023015"/>
    </source>
</evidence>
<keyword evidence="3" id="KW-0804">Transcription</keyword>
<evidence type="ECO:0000256" key="3">
    <source>
        <dbReference type="ARBA" id="ARBA00023163"/>
    </source>
</evidence>
<dbReference type="PANTHER" id="PTHR43280:SF34">
    <property type="entry name" value="ARAC-FAMILY TRANSCRIPTIONAL REGULATOR"/>
    <property type="match status" value="1"/>
</dbReference>
<dbReference type="InterPro" id="IPR018060">
    <property type="entry name" value="HTH_AraC"/>
</dbReference>
<sequence>MPIEFRLPGPLAREAVVTHAVPARYRKLRLPVDDTVVYCTSGKWGTLLQQEVQLTDGFYCELYIEPAEDLTITLAVARPLIIVHTVMSGSTRMTYPASHIQLQAGKIGLQYLSSDVEYSIRLTAGEPFRSIYLQAPVAMLQELTGAYPQLHEMLQAVAANSTYAAHLPYIRLNSAVRTEMGKMRCCSLTGQVRNQYYSNRISDIVISYLDSMHRITLQDSRLILLHEKEIDEFIERVDKCPEEHVNVEQRAHALGLTERALENAFKLKLGSTVKIYVLQQRLEKAKQLLVETMRSITDIAMEVGYSDPSYFIRIFKQSEGVTPGRYRSDHSATV</sequence>